<dbReference type="GO" id="GO:0050194">
    <property type="term" value="F:phosphonoacetaldehyde hydrolase activity"/>
    <property type="evidence" value="ECO:0007669"/>
    <property type="project" value="UniProtKB-UniRule"/>
</dbReference>
<accession>A0A9D2RAK0</accession>
<keyword evidence="1 2" id="KW-0378">Hydrolase</keyword>
<feature type="active site" description="Schiff-base intermediate with substrate" evidence="1">
    <location>
        <position position="51"/>
    </location>
</feature>
<organism evidence="2 3">
    <name type="scientific">Candidatus Mediterraneibacter quadrami</name>
    <dbReference type="NCBI Taxonomy" id="2838684"/>
    <lineage>
        <taxon>Bacteria</taxon>
        <taxon>Bacillati</taxon>
        <taxon>Bacillota</taxon>
        <taxon>Clostridia</taxon>
        <taxon>Lachnospirales</taxon>
        <taxon>Lachnospiraceae</taxon>
        <taxon>Mediterraneibacter</taxon>
    </lineage>
</organism>
<dbReference type="Pfam" id="PF00702">
    <property type="entry name" value="Hydrolase"/>
    <property type="match status" value="1"/>
</dbReference>
<feature type="binding site" evidence="1">
    <location>
        <position position="185"/>
    </location>
    <ligand>
        <name>Mg(2+)</name>
        <dbReference type="ChEBI" id="CHEBI:18420"/>
    </ligand>
</feature>
<dbReference type="CDD" id="cd02586">
    <property type="entry name" value="HAD_PHN"/>
    <property type="match status" value="1"/>
</dbReference>
<comment type="subunit">
    <text evidence="1">Homodimer.</text>
</comment>
<dbReference type="PANTHER" id="PTHR43434:SF19">
    <property type="entry name" value="PHOSPHONOACETALDEHYDE HYDROLASE"/>
    <property type="match status" value="1"/>
</dbReference>
<feature type="binding site" evidence="1">
    <location>
        <position position="12"/>
    </location>
    <ligand>
        <name>Mg(2+)</name>
        <dbReference type="ChEBI" id="CHEBI:18420"/>
    </ligand>
</feature>
<sequence length="257" mass="28974">MKKIKAVIFDWAGTTVDYGCMAPVQAFVEVFKQYGIEPTMEEVRKPMGMLKIDHIRTMLQMERIRGLWIEKYGKEPGEEEAQALYAIFEEKLLSILPDYSGVKPGVVETVNRLRRNGILIGSTTGYNDKMMEIVAPAAKAQGYEPDAWFSPDSTNQKGRPYPYMIFRNMEELDIKKVRRVLKVGDTVSDIKEGRNAGVWSAGIVIGSSEMGLTEEEYNALAPEEQKKRCSEVSDRFLAAGADKIFYTMEDLGTFLLG</sequence>
<dbReference type="PANTHER" id="PTHR43434">
    <property type="entry name" value="PHOSPHOGLYCOLATE PHOSPHATASE"/>
    <property type="match status" value="1"/>
</dbReference>
<comment type="catalytic activity">
    <reaction evidence="1">
        <text>phosphonoacetaldehyde + H2O = acetaldehyde + phosphate + H(+)</text>
        <dbReference type="Rhea" id="RHEA:18905"/>
        <dbReference type="ChEBI" id="CHEBI:15343"/>
        <dbReference type="ChEBI" id="CHEBI:15377"/>
        <dbReference type="ChEBI" id="CHEBI:15378"/>
        <dbReference type="ChEBI" id="CHEBI:43474"/>
        <dbReference type="ChEBI" id="CHEBI:58383"/>
        <dbReference type="EC" id="3.11.1.1"/>
    </reaction>
</comment>
<reference evidence="2" key="2">
    <citation type="submission" date="2021-04" db="EMBL/GenBank/DDBJ databases">
        <authorList>
            <person name="Gilroy R."/>
        </authorList>
    </citation>
    <scope>NUCLEOTIDE SEQUENCE</scope>
    <source>
        <strain evidence="2">ChiBcec15-3976</strain>
    </source>
</reference>
<keyword evidence="1" id="KW-0460">Magnesium</keyword>
<dbReference type="GO" id="GO:0005829">
    <property type="term" value="C:cytosol"/>
    <property type="evidence" value="ECO:0007669"/>
    <property type="project" value="TreeGrafter"/>
</dbReference>
<protein>
    <recommendedName>
        <fullName evidence="1">Phosphonoacetaldehyde hydrolase</fullName>
        <shortName evidence="1">Phosphonatase</shortName>
        <ecNumber evidence="1">3.11.1.1</ecNumber>
    </recommendedName>
    <alternativeName>
        <fullName evidence="1">Phosphonoacetaldehyde phosphonohydrolase</fullName>
    </alternativeName>
</protein>
<dbReference type="NCBIfam" id="TIGR01422">
    <property type="entry name" value="phosphonatase"/>
    <property type="match status" value="1"/>
</dbReference>
<feature type="binding site" evidence="1">
    <location>
        <position position="10"/>
    </location>
    <ligand>
        <name>Mg(2+)</name>
        <dbReference type="ChEBI" id="CHEBI:18420"/>
    </ligand>
</feature>
<dbReference type="InterPro" id="IPR050155">
    <property type="entry name" value="HAD-like_hydrolase_sf"/>
</dbReference>
<dbReference type="GO" id="GO:0006281">
    <property type="term" value="P:DNA repair"/>
    <property type="evidence" value="ECO:0007669"/>
    <property type="project" value="TreeGrafter"/>
</dbReference>
<dbReference type="Gene3D" id="3.40.50.1000">
    <property type="entry name" value="HAD superfamily/HAD-like"/>
    <property type="match status" value="1"/>
</dbReference>
<dbReference type="InterPro" id="IPR023198">
    <property type="entry name" value="PGP-like_dom2"/>
</dbReference>
<keyword evidence="1" id="KW-0479">Metal-binding</keyword>
<feature type="active site" description="Nucleophile" evidence="1">
    <location>
        <position position="10"/>
    </location>
</feature>
<comment type="caution">
    <text evidence="2">The sequence shown here is derived from an EMBL/GenBank/DDBJ whole genome shotgun (WGS) entry which is preliminary data.</text>
</comment>
<dbReference type="GO" id="GO:0000287">
    <property type="term" value="F:magnesium ion binding"/>
    <property type="evidence" value="ECO:0007669"/>
    <property type="project" value="UniProtKB-UniRule"/>
</dbReference>
<dbReference type="SFLD" id="SFLDG01135">
    <property type="entry name" value="C1.5.6:_HAD__Beta-PGM__Phospha"/>
    <property type="match status" value="1"/>
</dbReference>
<dbReference type="GO" id="GO:0019700">
    <property type="term" value="P:organic phosphonate catabolic process"/>
    <property type="evidence" value="ECO:0007669"/>
    <property type="project" value="InterPro"/>
</dbReference>
<dbReference type="InterPro" id="IPR006323">
    <property type="entry name" value="Phosphonoacetald_hydro"/>
</dbReference>
<gene>
    <name evidence="1" type="primary">phnX</name>
    <name evidence="2" type="ORF">H9910_00465</name>
</gene>
<dbReference type="HAMAP" id="MF_01375">
    <property type="entry name" value="PhnX"/>
    <property type="match status" value="1"/>
</dbReference>
<dbReference type="GO" id="GO:0008967">
    <property type="term" value="F:phosphoglycolate phosphatase activity"/>
    <property type="evidence" value="ECO:0007669"/>
    <property type="project" value="TreeGrafter"/>
</dbReference>
<dbReference type="EMBL" id="DWUU01000006">
    <property type="protein sequence ID" value="HJD41473.1"/>
    <property type="molecule type" value="Genomic_DNA"/>
</dbReference>
<dbReference type="Gene3D" id="1.10.150.240">
    <property type="entry name" value="Putative phosphatase, domain 2"/>
    <property type="match status" value="1"/>
</dbReference>
<keyword evidence="1" id="KW-0704">Schiff base</keyword>
<dbReference type="InterPro" id="IPR036412">
    <property type="entry name" value="HAD-like_sf"/>
</dbReference>
<comment type="cofactor">
    <cofactor evidence="1">
        <name>Mg(2+)</name>
        <dbReference type="ChEBI" id="CHEBI:18420"/>
    </cofactor>
    <text evidence="1">Binds 1 Mg(2+) ion per subunit.</text>
</comment>
<evidence type="ECO:0000256" key="1">
    <source>
        <dbReference type="HAMAP-Rule" id="MF_01375"/>
    </source>
</evidence>
<comment type="function">
    <text evidence="1">Involved in phosphonate degradation.</text>
</comment>
<reference evidence="2" key="1">
    <citation type="journal article" date="2021" name="PeerJ">
        <title>Extensive microbial diversity within the chicken gut microbiome revealed by metagenomics and culture.</title>
        <authorList>
            <person name="Gilroy R."/>
            <person name="Ravi A."/>
            <person name="Getino M."/>
            <person name="Pursley I."/>
            <person name="Horton D.L."/>
            <person name="Alikhan N.F."/>
            <person name="Baker D."/>
            <person name="Gharbi K."/>
            <person name="Hall N."/>
            <person name="Watson M."/>
            <person name="Adriaenssens E.M."/>
            <person name="Foster-Nyarko E."/>
            <person name="Jarju S."/>
            <person name="Secka A."/>
            <person name="Antonio M."/>
            <person name="Oren A."/>
            <person name="Chaudhuri R.R."/>
            <person name="La Ragione R."/>
            <person name="Hildebrand F."/>
            <person name="Pallen M.J."/>
        </authorList>
    </citation>
    <scope>NUCLEOTIDE SEQUENCE</scope>
    <source>
        <strain evidence="2">ChiBcec15-3976</strain>
    </source>
</reference>
<dbReference type="InterPro" id="IPR023214">
    <property type="entry name" value="HAD_sf"/>
</dbReference>
<dbReference type="Proteomes" id="UP000823909">
    <property type="component" value="Unassembled WGS sequence"/>
</dbReference>
<proteinExistence type="inferred from homology"/>
<dbReference type="SFLD" id="SFLDG01129">
    <property type="entry name" value="C1.5:_HAD__Beta-PGM__Phosphata"/>
    <property type="match status" value="1"/>
</dbReference>
<name>A0A9D2RAK0_9FIRM</name>
<comment type="similarity">
    <text evidence="1">Belongs to the HAD-like hydrolase superfamily. PhnX family.</text>
</comment>
<dbReference type="SUPFAM" id="SSF56784">
    <property type="entry name" value="HAD-like"/>
    <property type="match status" value="1"/>
</dbReference>
<dbReference type="EC" id="3.11.1.1" evidence="1"/>
<evidence type="ECO:0000313" key="3">
    <source>
        <dbReference type="Proteomes" id="UP000823909"/>
    </source>
</evidence>
<dbReference type="SFLD" id="SFLDS00003">
    <property type="entry name" value="Haloacid_Dehalogenase"/>
    <property type="match status" value="1"/>
</dbReference>
<dbReference type="AlphaFoldDB" id="A0A9D2RAK0"/>
<evidence type="ECO:0000313" key="2">
    <source>
        <dbReference type="EMBL" id="HJD41473.1"/>
    </source>
</evidence>